<dbReference type="KEGG" id="hsr:HSBAA_27990"/>
<dbReference type="EMBL" id="AP019514">
    <property type="protein sequence ID" value="BBI61493.1"/>
    <property type="molecule type" value="Genomic_DNA"/>
</dbReference>
<sequence length="70" mass="7453">MAVGGVNNIKLHNSVPARGDAWNLKSCTSALIPPWYNSPARVAENAGNSIKQCPHNGVSFATGSPHWRQA</sequence>
<evidence type="ECO:0000313" key="1">
    <source>
        <dbReference type="EMBL" id="BBI61493.1"/>
    </source>
</evidence>
<reference evidence="1 2" key="1">
    <citation type="journal article" date="2019" name="Microbiol. Resour. Announc.">
        <title>Complete Genome Sequence of Halomonas sulfidaeris Strain Esulfide1 Isolated from a Metal Sulfide Rock at a Depth of 2,200 Meters, Obtained Using Nanopore Sequencing.</title>
        <authorList>
            <person name="Saito M."/>
            <person name="Nishigata A."/>
            <person name="Galipon J."/>
            <person name="Arakawa K."/>
        </authorList>
    </citation>
    <scope>NUCLEOTIDE SEQUENCE [LARGE SCALE GENOMIC DNA]</scope>
    <source>
        <strain evidence="1 2">ATCC BAA-803</strain>
    </source>
</reference>
<accession>A0A455U8D8</accession>
<proteinExistence type="predicted"/>
<gene>
    <name evidence="1" type="ORF">HSBAA_27990</name>
</gene>
<name>A0A455U8D8_9GAMM</name>
<dbReference type="Proteomes" id="UP000320231">
    <property type="component" value="Chromosome"/>
</dbReference>
<protein>
    <submittedName>
        <fullName evidence="1">Uncharacterized protein</fullName>
    </submittedName>
</protein>
<organism evidence="1 2">
    <name type="scientific">Vreelandella sulfidaeris</name>
    <dbReference type="NCBI Taxonomy" id="115553"/>
    <lineage>
        <taxon>Bacteria</taxon>
        <taxon>Pseudomonadati</taxon>
        <taxon>Pseudomonadota</taxon>
        <taxon>Gammaproteobacteria</taxon>
        <taxon>Oceanospirillales</taxon>
        <taxon>Halomonadaceae</taxon>
        <taxon>Vreelandella</taxon>
    </lineage>
</organism>
<evidence type="ECO:0000313" key="2">
    <source>
        <dbReference type="Proteomes" id="UP000320231"/>
    </source>
</evidence>
<dbReference type="AlphaFoldDB" id="A0A455U8D8"/>